<evidence type="ECO:0000313" key="1">
    <source>
        <dbReference type="EMBL" id="UGS36449.1"/>
    </source>
</evidence>
<dbReference type="InterPro" id="IPR014729">
    <property type="entry name" value="Rossmann-like_a/b/a_fold"/>
</dbReference>
<sequence length="146" mass="15850">MPESKRLLVVVGAAVDEVAELPHSVRALVDGAEEVFVVAPMLTSRLEWLASDVDAAHRAADERLGVVLEQLRSEEVAAAGAVGDDSPLTAVEDHVRAFGPDHVLIALRSREHRSWQERGLIEDIGQSTNLPITVFEVDAEGRVITR</sequence>
<dbReference type="Proteomes" id="UP001162834">
    <property type="component" value="Chromosome"/>
</dbReference>
<dbReference type="SUPFAM" id="SSF52402">
    <property type="entry name" value="Adenine nucleotide alpha hydrolases-like"/>
    <property type="match status" value="1"/>
</dbReference>
<evidence type="ECO:0000313" key="2">
    <source>
        <dbReference type="Proteomes" id="UP001162834"/>
    </source>
</evidence>
<proteinExistence type="predicted"/>
<accession>A0A9E7C199</accession>
<organism evidence="1 2">
    <name type="scientific">Capillimicrobium parvum</name>
    <dbReference type="NCBI Taxonomy" id="2884022"/>
    <lineage>
        <taxon>Bacteria</taxon>
        <taxon>Bacillati</taxon>
        <taxon>Actinomycetota</taxon>
        <taxon>Thermoleophilia</taxon>
        <taxon>Solirubrobacterales</taxon>
        <taxon>Capillimicrobiaceae</taxon>
        <taxon>Capillimicrobium</taxon>
    </lineage>
</organism>
<dbReference type="EMBL" id="CP087164">
    <property type="protein sequence ID" value="UGS36449.1"/>
    <property type="molecule type" value="Genomic_DNA"/>
</dbReference>
<dbReference type="KEGG" id="sbae:DSM104329_02855"/>
<gene>
    <name evidence="1" type="ORF">DSM104329_02855</name>
</gene>
<protein>
    <submittedName>
        <fullName evidence="1">Uncharacterized protein</fullName>
    </submittedName>
</protein>
<reference evidence="1" key="1">
    <citation type="journal article" date="2022" name="Int. J. Syst. Evol. Microbiol.">
        <title>Pseudomonas aegrilactucae sp. nov. and Pseudomonas morbosilactucae sp. nov., pathogens causing bacterial rot of lettuce in Japan.</title>
        <authorList>
            <person name="Sawada H."/>
            <person name="Fujikawa T."/>
            <person name="Satou M."/>
        </authorList>
    </citation>
    <scope>NUCLEOTIDE SEQUENCE</scope>
    <source>
        <strain evidence="1">0166_1</strain>
    </source>
</reference>
<dbReference type="Gene3D" id="3.40.50.620">
    <property type="entry name" value="HUPs"/>
    <property type="match status" value="1"/>
</dbReference>
<keyword evidence="2" id="KW-1185">Reference proteome</keyword>
<dbReference type="AlphaFoldDB" id="A0A9E7C199"/>
<name>A0A9E7C199_9ACTN</name>